<evidence type="ECO:0000313" key="2">
    <source>
        <dbReference type="EMBL" id="KIW36419.1"/>
    </source>
</evidence>
<evidence type="ECO:0000313" key="3">
    <source>
        <dbReference type="Proteomes" id="UP000053342"/>
    </source>
</evidence>
<dbReference type="HOGENOM" id="CLU_2223289_0_0_1"/>
<gene>
    <name evidence="2" type="ORF">PV06_11354</name>
</gene>
<keyword evidence="3" id="KW-1185">Reference proteome</keyword>
<protein>
    <submittedName>
        <fullName evidence="2">Uncharacterized protein</fullName>
    </submittedName>
</protein>
<evidence type="ECO:0000256" key="1">
    <source>
        <dbReference type="SAM" id="MobiDB-lite"/>
    </source>
</evidence>
<feature type="region of interest" description="Disordered" evidence="1">
    <location>
        <begin position="47"/>
        <end position="71"/>
    </location>
</feature>
<name>A0A0D2DL22_9EURO</name>
<dbReference type="AlphaFoldDB" id="A0A0D2DL22"/>
<dbReference type="VEuPathDB" id="FungiDB:PV06_11354"/>
<dbReference type="GeneID" id="27363428"/>
<dbReference type="RefSeq" id="XP_016256635.1">
    <property type="nucleotide sequence ID" value="XM_016413013.1"/>
</dbReference>
<sequence length="106" mass="11453">MTVSSQKPIAFAKYDVRETLNSTSESRREHVPLPSLDLSVALSLAASTRDDNPEHAPPVTGLGDIRPEQQGVKNISRAPTLLPSLRWIDLTMSKFPLLASSAVSAT</sequence>
<accession>A0A0D2DL22</accession>
<organism evidence="2 3">
    <name type="scientific">Exophiala oligosperma</name>
    <dbReference type="NCBI Taxonomy" id="215243"/>
    <lineage>
        <taxon>Eukaryota</taxon>
        <taxon>Fungi</taxon>
        <taxon>Dikarya</taxon>
        <taxon>Ascomycota</taxon>
        <taxon>Pezizomycotina</taxon>
        <taxon>Eurotiomycetes</taxon>
        <taxon>Chaetothyriomycetidae</taxon>
        <taxon>Chaetothyriales</taxon>
        <taxon>Herpotrichiellaceae</taxon>
        <taxon>Exophiala</taxon>
    </lineage>
</organism>
<reference evidence="2 3" key="1">
    <citation type="submission" date="2015-01" db="EMBL/GenBank/DDBJ databases">
        <title>The Genome Sequence of Exophiala oligosperma CBS72588.</title>
        <authorList>
            <consortium name="The Broad Institute Genomics Platform"/>
            <person name="Cuomo C."/>
            <person name="de Hoog S."/>
            <person name="Gorbushina A."/>
            <person name="Stielow B."/>
            <person name="Teixiera M."/>
            <person name="Abouelleil A."/>
            <person name="Chapman S.B."/>
            <person name="Priest M."/>
            <person name="Young S.K."/>
            <person name="Wortman J."/>
            <person name="Nusbaum C."/>
            <person name="Birren B."/>
        </authorList>
    </citation>
    <scope>NUCLEOTIDE SEQUENCE [LARGE SCALE GENOMIC DNA]</scope>
    <source>
        <strain evidence="2 3">CBS 72588</strain>
    </source>
</reference>
<dbReference type="Proteomes" id="UP000053342">
    <property type="component" value="Unassembled WGS sequence"/>
</dbReference>
<proteinExistence type="predicted"/>
<dbReference type="EMBL" id="KN847359">
    <property type="protein sequence ID" value="KIW36419.1"/>
    <property type="molecule type" value="Genomic_DNA"/>
</dbReference>